<comment type="caution">
    <text evidence="3">The sequence shown here is derived from an EMBL/GenBank/DDBJ whole genome shotgun (WGS) entry which is preliminary data.</text>
</comment>
<feature type="region of interest" description="Disordered" evidence="1">
    <location>
        <begin position="56"/>
        <end position="75"/>
    </location>
</feature>
<keyword evidence="2" id="KW-0812">Transmembrane</keyword>
<feature type="transmembrane region" description="Helical" evidence="2">
    <location>
        <begin position="7"/>
        <end position="29"/>
    </location>
</feature>
<sequence length="75" mass="7342">MSKTVGIVIASVAVFVAGTFGAGWLLGALAADGGLGPVVLVVLLVVVLGLALGGSEKKRRYGDGGGPEDFPDSGD</sequence>
<dbReference type="Proteomes" id="UP001348641">
    <property type="component" value="Unassembled WGS sequence"/>
</dbReference>
<proteinExistence type="predicted"/>
<protein>
    <submittedName>
        <fullName evidence="3">Uncharacterized protein</fullName>
    </submittedName>
</protein>
<accession>A0ABU7KM10</accession>
<dbReference type="RefSeq" id="WP_330157409.1">
    <property type="nucleotide sequence ID" value="NZ_BAAAJA010000028.1"/>
</dbReference>
<keyword evidence="2" id="KW-0472">Membrane</keyword>
<keyword evidence="2" id="KW-1133">Transmembrane helix</keyword>
<feature type="transmembrane region" description="Helical" evidence="2">
    <location>
        <begin position="35"/>
        <end position="53"/>
    </location>
</feature>
<dbReference type="EMBL" id="JAUUCC010000011">
    <property type="protein sequence ID" value="MEE2050167.1"/>
    <property type="molecule type" value="Genomic_DNA"/>
</dbReference>
<gene>
    <name evidence="3" type="ORF">Q8A49_06635</name>
</gene>
<evidence type="ECO:0000256" key="1">
    <source>
        <dbReference type="SAM" id="MobiDB-lite"/>
    </source>
</evidence>
<name>A0ABU7KM10_9ACTN</name>
<organism evidence="3 4">
    <name type="scientific">Nocardiopsis tropica</name>
    <dbReference type="NCBI Taxonomy" id="109330"/>
    <lineage>
        <taxon>Bacteria</taxon>
        <taxon>Bacillati</taxon>
        <taxon>Actinomycetota</taxon>
        <taxon>Actinomycetes</taxon>
        <taxon>Streptosporangiales</taxon>
        <taxon>Nocardiopsidaceae</taxon>
        <taxon>Nocardiopsis</taxon>
    </lineage>
</organism>
<reference evidence="3 4" key="1">
    <citation type="submission" date="2023-07" db="EMBL/GenBank/DDBJ databases">
        <authorList>
            <person name="Girao M."/>
            <person name="Carvalho M.F."/>
        </authorList>
    </citation>
    <scope>NUCLEOTIDE SEQUENCE [LARGE SCALE GENOMIC DNA]</scope>
    <source>
        <strain evidence="3 4">66/93</strain>
    </source>
</reference>
<evidence type="ECO:0000313" key="4">
    <source>
        <dbReference type="Proteomes" id="UP001348641"/>
    </source>
</evidence>
<evidence type="ECO:0000313" key="3">
    <source>
        <dbReference type="EMBL" id="MEE2050167.1"/>
    </source>
</evidence>
<evidence type="ECO:0000256" key="2">
    <source>
        <dbReference type="SAM" id="Phobius"/>
    </source>
</evidence>